<dbReference type="Proteomes" id="UP000272560">
    <property type="component" value="Unassembled WGS sequence"/>
</dbReference>
<organism evidence="2 3">
    <name type="scientific">Arthrobacter cheniae</name>
    <dbReference type="NCBI Taxonomy" id="1258888"/>
    <lineage>
        <taxon>Bacteria</taxon>
        <taxon>Bacillati</taxon>
        <taxon>Actinomycetota</taxon>
        <taxon>Actinomycetes</taxon>
        <taxon>Micrococcales</taxon>
        <taxon>Micrococcaceae</taxon>
        <taxon>Arthrobacter</taxon>
    </lineage>
</organism>
<comment type="caution">
    <text evidence="2">The sequence shown here is derived from an EMBL/GenBank/DDBJ whole genome shotgun (WGS) entry which is preliminary data.</text>
</comment>
<dbReference type="Pfam" id="PF07411">
    <property type="entry name" value="DUF1508"/>
    <property type="match status" value="1"/>
</dbReference>
<dbReference type="EMBL" id="QZVT01000006">
    <property type="protein sequence ID" value="RJT78480.1"/>
    <property type="molecule type" value="Genomic_DNA"/>
</dbReference>
<name>A0A3A5M098_9MICC</name>
<keyword evidence="3" id="KW-1185">Reference proteome</keyword>
<gene>
    <name evidence="2" type="ORF">D6T63_13350</name>
</gene>
<accession>A0A3A5M098</accession>
<evidence type="ECO:0000313" key="2">
    <source>
        <dbReference type="EMBL" id="RJT78480.1"/>
    </source>
</evidence>
<reference evidence="2 3" key="1">
    <citation type="submission" date="2018-09" db="EMBL/GenBank/DDBJ databases">
        <title>Novel species of Arthrobacter.</title>
        <authorList>
            <person name="Liu Q."/>
            <person name="Xin Y.-H."/>
        </authorList>
    </citation>
    <scope>NUCLEOTIDE SEQUENCE [LARGE SCALE GENOMIC DNA]</scope>
    <source>
        <strain evidence="2 3">Hz2</strain>
    </source>
</reference>
<dbReference type="InterPro" id="IPR036913">
    <property type="entry name" value="YegP-like_sf"/>
</dbReference>
<dbReference type="InterPro" id="IPR010879">
    <property type="entry name" value="DUF1508"/>
</dbReference>
<proteinExistence type="predicted"/>
<dbReference type="RefSeq" id="WP_120149525.1">
    <property type="nucleotide sequence ID" value="NZ_QZVT01000006.1"/>
</dbReference>
<dbReference type="SUPFAM" id="SSF160113">
    <property type="entry name" value="YegP-like"/>
    <property type="match status" value="1"/>
</dbReference>
<dbReference type="AlphaFoldDB" id="A0A3A5M098"/>
<evidence type="ECO:0000259" key="1">
    <source>
        <dbReference type="Pfam" id="PF07411"/>
    </source>
</evidence>
<protein>
    <submittedName>
        <fullName evidence="2">DUF1508 domain-containing protein</fullName>
    </submittedName>
</protein>
<sequence length="79" mass="8234">MAGTFELFRDGGVSFRFKLIAAGGSVVAVSGQFADKESAVEGIRVVRECAGTGLITDLCPTMSREAAMERNPLPTAAVV</sequence>
<feature type="domain" description="DUF1508" evidence="1">
    <location>
        <begin position="15"/>
        <end position="55"/>
    </location>
</feature>
<evidence type="ECO:0000313" key="3">
    <source>
        <dbReference type="Proteomes" id="UP000272560"/>
    </source>
</evidence>
<dbReference type="OrthoDB" id="9802792at2"/>
<dbReference type="Gene3D" id="2.30.29.80">
    <property type="match status" value="1"/>
</dbReference>